<reference evidence="2" key="1">
    <citation type="journal article" date="2022" name="Mol. Ecol. Resour.">
        <title>The genomes of chicory, endive, great burdock and yacon provide insights into Asteraceae palaeo-polyploidization history and plant inulin production.</title>
        <authorList>
            <person name="Fan W."/>
            <person name="Wang S."/>
            <person name="Wang H."/>
            <person name="Wang A."/>
            <person name="Jiang F."/>
            <person name="Liu H."/>
            <person name="Zhao H."/>
            <person name="Xu D."/>
            <person name="Zhang Y."/>
        </authorList>
    </citation>
    <scope>NUCLEOTIDE SEQUENCE [LARGE SCALE GENOMIC DNA]</scope>
    <source>
        <strain evidence="2">cv. Niubang</strain>
    </source>
</reference>
<reference evidence="1 2" key="2">
    <citation type="journal article" date="2022" name="Mol. Ecol. Resour.">
        <title>The genomes of chicory, endive, great burdock and yacon provide insights into Asteraceae paleo-polyploidization history and plant inulin production.</title>
        <authorList>
            <person name="Fan W."/>
            <person name="Wang S."/>
            <person name="Wang H."/>
            <person name="Wang A."/>
            <person name="Jiang F."/>
            <person name="Liu H."/>
            <person name="Zhao H."/>
            <person name="Xu D."/>
            <person name="Zhang Y."/>
        </authorList>
    </citation>
    <scope>NUCLEOTIDE SEQUENCE [LARGE SCALE GENOMIC DNA]</scope>
    <source>
        <strain evidence="2">cv. Niubang</strain>
    </source>
</reference>
<gene>
    <name evidence="1" type="ORF">L6452_27967</name>
</gene>
<comment type="caution">
    <text evidence="1">The sequence shown here is derived from an EMBL/GenBank/DDBJ whole genome shotgun (WGS) entry which is preliminary data.</text>
</comment>
<evidence type="ECO:0000313" key="1">
    <source>
        <dbReference type="EMBL" id="KAI3702238.1"/>
    </source>
</evidence>
<protein>
    <submittedName>
        <fullName evidence="1">Uncharacterized protein</fullName>
    </submittedName>
</protein>
<organism evidence="1 2">
    <name type="scientific">Arctium lappa</name>
    <name type="common">Greater burdock</name>
    <name type="synonym">Lappa major</name>
    <dbReference type="NCBI Taxonomy" id="4217"/>
    <lineage>
        <taxon>Eukaryota</taxon>
        <taxon>Viridiplantae</taxon>
        <taxon>Streptophyta</taxon>
        <taxon>Embryophyta</taxon>
        <taxon>Tracheophyta</taxon>
        <taxon>Spermatophyta</taxon>
        <taxon>Magnoliopsida</taxon>
        <taxon>eudicotyledons</taxon>
        <taxon>Gunneridae</taxon>
        <taxon>Pentapetalae</taxon>
        <taxon>asterids</taxon>
        <taxon>campanulids</taxon>
        <taxon>Asterales</taxon>
        <taxon>Asteraceae</taxon>
        <taxon>Carduoideae</taxon>
        <taxon>Cardueae</taxon>
        <taxon>Arctiinae</taxon>
        <taxon>Arctium</taxon>
    </lineage>
</organism>
<keyword evidence="2" id="KW-1185">Reference proteome</keyword>
<dbReference type="EMBL" id="CM042055">
    <property type="protein sequence ID" value="KAI3702238.1"/>
    <property type="molecule type" value="Genomic_DNA"/>
</dbReference>
<evidence type="ECO:0000313" key="2">
    <source>
        <dbReference type="Proteomes" id="UP001055879"/>
    </source>
</evidence>
<proteinExistence type="predicted"/>
<dbReference type="Proteomes" id="UP001055879">
    <property type="component" value="Linkage Group LG09"/>
</dbReference>
<accession>A0ACB8ZX73</accession>
<sequence length="130" mass="15208">METHIQVIKERRHDHRIIHISSVHGCALLESRDFWTICYLAASVDIVNENIALNRKEIMVEDNEIQRIQVRKPSKRIMFNTHFSRFLNTNENPVTLDADGNDVEMMRKNAEAEAKSNKRKLVARKVVKKL</sequence>
<name>A0ACB8ZX73_ARCLA</name>